<feature type="region of interest" description="Disordered" evidence="1">
    <location>
        <begin position="1"/>
        <end position="38"/>
    </location>
</feature>
<organism evidence="2 3">
    <name type="scientific">Eumeta variegata</name>
    <name type="common">Bagworm moth</name>
    <name type="synonym">Eumeta japonica</name>
    <dbReference type="NCBI Taxonomy" id="151549"/>
    <lineage>
        <taxon>Eukaryota</taxon>
        <taxon>Metazoa</taxon>
        <taxon>Ecdysozoa</taxon>
        <taxon>Arthropoda</taxon>
        <taxon>Hexapoda</taxon>
        <taxon>Insecta</taxon>
        <taxon>Pterygota</taxon>
        <taxon>Neoptera</taxon>
        <taxon>Endopterygota</taxon>
        <taxon>Lepidoptera</taxon>
        <taxon>Glossata</taxon>
        <taxon>Ditrysia</taxon>
        <taxon>Tineoidea</taxon>
        <taxon>Psychidae</taxon>
        <taxon>Oiketicinae</taxon>
        <taxon>Eumeta</taxon>
    </lineage>
</organism>
<accession>A0A4C1ZDP4</accession>
<sequence>MSAPAAAGPLRLEAVSRPGPRGSRVNRAPRGPRANAPITGLFIAPSTEPSHYYIDHNELQERNIQKGVSRVSPRSELKSASAISDSTATARQKRGVVNLARGT</sequence>
<proteinExistence type="predicted"/>
<evidence type="ECO:0000313" key="3">
    <source>
        <dbReference type="Proteomes" id="UP000299102"/>
    </source>
</evidence>
<evidence type="ECO:0000256" key="1">
    <source>
        <dbReference type="SAM" id="MobiDB-lite"/>
    </source>
</evidence>
<comment type="caution">
    <text evidence="2">The sequence shown here is derived from an EMBL/GenBank/DDBJ whole genome shotgun (WGS) entry which is preliminary data.</text>
</comment>
<dbReference type="AlphaFoldDB" id="A0A4C1ZDP4"/>
<protein>
    <submittedName>
        <fullName evidence="2">Uncharacterized protein</fullName>
    </submittedName>
</protein>
<dbReference type="Proteomes" id="UP000299102">
    <property type="component" value="Unassembled WGS sequence"/>
</dbReference>
<gene>
    <name evidence="2" type="ORF">EVAR_64952_1</name>
</gene>
<feature type="region of interest" description="Disordered" evidence="1">
    <location>
        <begin position="68"/>
        <end position="103"/>
    </location>
</feature>
<dbReference type="EMBL" id="BGZK01001726">
    <property type="protein sequence ID" value="GBP85283.1"/>
    <property type="molecule type" value="Genomic_DNA"/>
</dbReference>
<evidence type="ECO:0000313" key="2">
    <source>
        <dbReference type="EMBL" id="GBP85283.1"/>
    </source>
</evidence>
<keyword evidence="3" id="KW-1185">Reference proteome</keyword>
<feature type="compositionally biased region" description="Low complexity" evidence="1">
    <location>
        <begin position="79"/>
        <end position="90"/>
    </location>
</feature>
<name>A0A4C1ZDP4_EUMVA</name>
<reference evidence="2 3" key="1">
    <citation type="journal article" date="2019" name="Commun. Biol.">
        <title>The bagworm genome reveals a unique fibroin gene that provides high tensile strength.</title>
        <authorList>
            <person name="Kono N."/>
            <person name="Nakamura H."/>
            <person name="Ohtoshi R."/>
            <person name="Tomita M."/>
            <person name="Numata K."/>
            <person name="Arakawa K."/>
        </authorList>
    </citation>
    <scope>NUCLEOTIDE SEQUENCE [LARGE SCALE GENOMIC DNA]</scope>
</reference>